<proteinExistence type="predicted"/>
<gene>
    <name evidence="1" type="ORF">DCAF_LOCUS20280</name>
</gene>
<dbReference type="AlphaFoldDB" id="A0AAV1SB32"/>
<comment type="caution">
    <text evidence="1">The sequence shown here is derived from an EMBL/GenBank/DDBJ whole genome shotgun (WGS) entry which is preliminary data.</text>
</comment>
<name>A0AAV1SB32_9ROSI</name>
<evidence type="ECO:0000313" key="2">
    <source>
        <dbReference type="Proteomes" id="UP001314170"/>
    </source>
</evidence>
<keyword evidence="2" id="KW-1185">Reference proteome</keyword>
<protein>
    <submittedName>
        <fullName evidence="1">Uncharacterized protein</fullName>
    </submittedName>
</protein>
<reference evidence="1 2" key="1">
    <citation type="submission" date="2024-01" db="EMBL/GenBank/DDBJ databases">
        <authorList>
            <person name="Waweru B."/>
        </authorList>
    </citation>
    <scope>NUCLEOTIDE SEQUENCE [LARGE SCALE GENOMIC DNA]</scope>
</reference>
<evidence type="ECO:0000313" key="1">
    <source>
        <dbReference type="EMBL" id="CAK7347592.1"/>
    </source>
</evidence>
<sequence length="70" mass="8402">MTLLLEDQLHRMKDTKGIRYNANDWHNFNRPSILTYYKNQKKNTASLPSYLPRENDNQIDKHIPRWGMGN</sequence>
<organism evidence="1 2">
    <name type="scientific">Dovyalis caffra</name>
    <dbReference type="NCBI Taxonomy" id="77055"/>
    <lineage>
        <taxon>Eukaryota</taxon>
        <taxon>Viridiplantae</taxon>
        <taxon>Streptophyta</taxon>
        <taxon>Embryophyta</taxon>
        <taxon>Tracheophyta</taxon>
        <taxon>Spermatophyta</taxon>
        <taxon>Magnoliopsida</taxon>
        <taxon>eudicotyledons</taxon>
        <taxon>Gunneridae</taxon>
        <taxon>Pentapetalae</taxon>
        <taxon>rosids</taxon>
        <taxon>fabids</taxon>
        <taxon>Malpighiales</taxon>
        <taxon>Salicaceae</taxon>
        <taxon>Flacourtieae</taxon>
        <taxon>Dovyalis</taxon>
    </lineage>
</organism>
<dbReference type="Proteomes" id="UP001314170">
    <property type="component" value="Unassembled WGS sequence"/>
</dbReference>
<dbReference type="EMBL" id="CAWUPB010001173">
    <property type="protein sequence ID" value="CAK7347592.1"/>
    <property type="molecule type" value="Genomic_DNA"/>
</dbReference>
<accession>A0AAV1SB32</accession>